<keyword evidence="5" id="KW-1185">Reference proteome</keyword>
<evidence type="ECO:0000313" key="4">
    <source>
        <dbReference type="EMBL" id="MDM5263264.1"/>
    </source>
</evidence>
<dbReference type="Gene3D" id="2.60.40.790">
    <property type="match status" value="1"/>
</dbReference>
<comment type="similarity">
    <text evidence="1 2">Belongs to the small heat shock protein (HSP20) family.</text>
</comment>
<sequence length="145" mass="16647">MLLTKFDPMRDFRDLEERMASAFRLPEIGSELSNVSGFTPSVNTREGDYAYHVEVDLPGVKKDDIHVDLKDNVLTISGERKTKKEVKEKDYYKKESSYGKFQRSFTLPDNTDAENIEANCKDGVLEVVIPKVERSKKEAKKIKIK</sequence>
<dbReference type="InterPro" id="IPR008978">
    <property type="entry name" value="HSP20-like_chaperone"/>
</dbReference>
<gene>
    <name evidence="4" type="ORF">PF327_03565</name>
</gene>
<reference evidence="4" key="1">
    <citation type="submission" date="2023-01" db="EMBL/GenBank/DDBJ databases">
        <title>Sulfurovum sp. XTW-4 genome assembly.</title>
        <authorList>
            <person name="Wang J."/>
        </authorList>
    </citation>
    <scope>NUCLEOTIDE SEQUENCE</scope>
    <source>
        <strain evidence="4">XTW-4</strain>
    </source>
</reference>
<dbReference type="RefSeq" id="WP_008243038.1">
    <property type="nucleotide sequence ID" value="NZ_JAQIBC010000002.1"/>
</dbReference>
<protein>
    <submittedName>
        <fullName evidence="4">Hsp20/alpha crystallin family protein</fullName>
    </submittedName>
</protein>
<dbReference type="InterPro" id="IPR031107">
    <property type="entry name" value="Small_HSP"/>
</dbReference>
<dbReference type="Proteomes" id="UP001169066">
    <property type="component" value="Unassembled WGS sequence"/>
</dbReference>
<name>A0ABT7QQX2_9BACT</name>
<dbReference type="Pfam" id="PF00011">
    <property type="entry name" value="HSP20"/>
    <property type="match status" value="1"/>
</dbReference>
<dbReference type="EMBL" id="JAQIBC010000002">
    <property type="protein sequence ID" value="MDM5263264.1"/>
    <property type="molecule type" value="Genomic_DNA"/>
</dbReference>
<feature type="domain" description="SHSP" evidence="3">
    <location>
        <begin position="33"/>
        <end position="145"/>
    </location>
</feature>
<dbReference type="CDD" id="cd06464">
    <property type="entry name" value="ACD_sHsps-like"/>
    <property type="match status" value="1"/>
</dbReference>
<evidence type="ECO:0000256" key="2">
    <source>
        <dbReference type="RuleBase" id="RU003616"/>
    </source>
</evidence>
<accession>A0ABT7QQX2</accession>
<proteinExistence type="inferred from homology"/>
<evidence type="ECO:0000259" key="3">
    <source>
        <dbReference type="PROSITE" id="PS01031"/>
    </source>
</evidence>
<evidence type="ECO:0000313" key="5">
    <source>
        <dbReference type="Proteomes" id="UP001169066"/>
    </source>
</evidence>
<dbReference type="SUPFAM" id="SSF49764">
    <property type="entry name" value="HSP20-like chaperones"/>
    <property type="match status" value="1"/>
</dbReference>
<dbReference type="InterPro" id="IPR002068">
    <property type="entry name" value="A-crystallin/Hsp20_dom"/>
</dbReference>
<comment type="caution">
    <text evidence="4">The sequence shown here is derived from an EMBL/GenBank/DDBJ whole genome shotgun (WGS) entry which is preliminary data.</text>
</comment>
<organism evidence="4 5">
    <name type="scientific">Sulfurovum xiamenensis</name>
    <dbReference type="NCBI Taxonomy" id="3019066"/>
    <lineage>
        <taxon>Bacteria</taxon>
        <taxon>Pseudomonadati</taxon>
        <taxon>Campylobacterota</taxon>
        <taxon>Epsilonproteobacteria</taxon>
        <taxon>Campylobacterales</taxon>
        <taxon>Sulfurovaceae</taxon>
        <taxon>Sulfurovum</taxon>
    </lineage>
</organism>
<dbReference type="PANTHER" id="PTHR11527">
    <property type="entry name" value="HEAT-SHOCK PROTEIN 20 FAMILY MEMBER"/>
    <property type="match status" value="1"/>
</dbReference>
<evidence type="ECO:0000256" key="1">
    <source>
        <dbReference type="PROSITE-ProRule" id="PRU00285"/>
    </source>
</evidence>
<dbReference type="PROSITE" id="PS01031">
    <property type="entry name" value="SHSP"/>
    <property type="match status" value="1"/>
</dbReference>